<keyword evidence="2" id="KW-1133">Transmembrane helix</keyword>
<keyword evidence="2" id="KW-0472">Membrane</keyword>
<feature type="compositionally biased region" description="Basic and acidic residues" evidence="1">
    <location>
        <begin position="110"/>
        <end position="133"/>
    </location>
</feature>
<name>A0AAD8KY08_TARER</name>
<dbReference type="PANTHER" id="PTHR33700">
    <property type="entry name" value="MYB-LIKE PROTEIN X"/>
    <property type="match status" value="1"/>
</dbReference>
<dbReference type="Proteomes" id="UP001229421">
    <property type="component" value="Unassembled WGS sequence"/>
</dbReference>
<organism evidence="3 4">
    <name type="scientific">Tagetes erecta</name>
    <name type="common">African marigold</name>
    <dbReference type="NCBI Taxonomy" id="13708"/>
    <lineage>
        <taxon>Eukaryota</taxon>
        <taxon>Viridiplantae</taxon>
        <taxon>Streptophyta</taxon>
        <taxon>Embryophyta</taxon>
        <taxon>Tracheophyta</taxon>
        <taxon>Spermatophyta</taxon>
        <taxon>Magnoliopsida</taxon>
        <taxon>eudicotyledons</taxon>
        <taxon>Gunneridae</taxon>
        <taxon>Pentapetalae</taxon>
        <taxon>asterids</taxon>
        <taxon>campanulids</taxon>
        <taxon>Asterales</taxon>
        <taxon>Asteraceae</taxon>
        <taxon>Asteroideae</taxon>
        <taxon>Heliantheae alliance</taxon>
        <taxon>Tageteae</taxon>
        <taxon>Tagetes</taxon>
    </lineage>
</organism>
<protein>
    <submittedName>
        <fullName evidence="3">Uncharacterized protein</fullName>
    </submittedName>
</protein>
<dbReference type="AlphaFoldDB" id="A0AAD8KY08"/>
<accession>A0AAD8KY08</accession>
<dbReference type="PANTHER" id="PTHR33700:SF4">
    <property type="entry name" value="MYB-LIKE PROTEIN X"/>
    <property type="match status" value="1"/>
</dbReference>
<keyword evidence="2" id="KW-0812">Transmembrane</keyword>
<keyword evidence="4" id="KW-1185">Reference proteome</keyword>
<comment type="caution">
    <text evidence="3">The sequence shown here is derived from an EMBL/GenBank/DDBJ whole genome shotgun (WGS) entry which is preliminary data.</text>
</comment>
<evidence type="ECO:0000256" key="1">
    <source>
        <dbReference type="SAM" id="MobiDB-lite"/>
    </source>
</evidence>
<feature type="region of interest" description="Disordered" evidence="1">
    <location>
        <begin position="75"/>
        <end position="133"/>
    </location>
</feature>
<evidence type="ECO:0000313" key="3">
    <source>
        <dbReference type="EMBL" id="KAK1431242.1"/>
    </source>
</evidence>
<evidence type="ECO:0000313" key="4">
    <source>
        <dbReference type="Proteomes" id="UP001229421"/>
    </source>
</evidence>
<gene>
    <name evidence="3" type="ORF">QVD17_14560</name>
</gene>
<dbReference type="EMBL" id="JAUHHV010000003">
    <property type="protein sequence ID" value="KAK1431242.1"/>
    <property type="molecule type" value="Genomic_DNA"/>
</dbReference>
<evidence type="ECO:0000256" key="2">
    <source>
        <dbReference type="SAM" id="Phobius"/>
    </source>
</evidence>
<feature type="transmembrane region" description="Helical" evidence="2">
    <location>
        <begin position="20"/>
        <end position="37"/>
    </location>
</feature>
<proteinExistence type="predicted"/>
<sequence>MHVHNPARYQSSQGVKLKHVFRIFLLIAACCWLIFQIKRFHYKSKDLEYVDTKMLLSTNSVDQVVKLGRKDLQRKETDTREEDGEIYENERRKFDDDDDDEDSESSHTANEAREEHYKADDASSEVTHEHEDQTLDYSKFLEISNISYDHSQYDINAARAVEELETFLKSSNVTAVAELETILGSSKTVIEAEDAIASTDFIHLQDLGAIDDGEDTDAE</sequence>
<reference evidence="3" key="1">
    <citation type="journal article" date="2023" name="bioRxiv">
        <title>Improved chromosome-level genome assembly for marigold (Tagetes erecta).</title>
        <authorList>
            <person name="Jiang F."/>
            <person name="Yuan L."/>
            <person name="Wang S."/>
            <person name="Wang H."/>
            <person name="Xu D."/>
            <person name="Wang A."/>
            <person name="Fan W."/>
        </authorList>
    </citation>
    <scope>NUCLEOTIDE SEQUENCE</scope>
    <source>
        <strain evidence="3">WSJ</strain>
        <tissue evidence="3">Leaf</tissue>
    </source>
</reference>